<dbReference type="PROSITE" id="PS50929">
    <property type="entry name" value="ABC_TM1F"/>
    <property type="match status" value="2"/>
</dbReference>
<feature type="compositionally biased region" description="Basic and acidic residues" evidence="12">
    <location>
        <begin position="405"/>
        <end position="416"/>
    </location>
</feature>
<dbReference type="Gene3D" id="3.40.50.300">
    <property type="entry name" value="P-loop containing nucleotide triphosphate hydrolases"/>
    <property type="match status" value="2"/>
</dbReference>
<feature type="domain" description="ABC transmembrane type-1" evidence="15">
    <location>
        <begin position="1"/>
        <end position="122"/>
    </location>
</feature>
<evidence type="ECO:0000256" key="11">
    <source>
        <dbReference type="ARBA" id="ARBA00023180"/>
    </source>
</evidence>
<evidence type="ECO:0008006" key="18">
    <source>
        <dbReference type="Google" id="ProtNLM"/>
    </source>
</evidence>
<dbReference type="FunFam" id="3.40.50.300:FF:000479">
    <property type="entry name" value="Multidrug resistance protein 1A"/>
    <property type="match status" value="1"/>
</dbReference>
<keyword evidence="10 13" id="KW-0472">Membrane</keyword>
<keyword evidence="4 13" id="KW-0812">Transmembrane</keyword>
<reference evidence="16" key="1">
    <citation type="submission" date="2024-06" db="EMBL/GenBank/DDBJ databases">
        <authorList>
            <person name="Liu X."/>
            <person name="Lenzi L."/>
            <person name="Haldenby T S."/>
            <person name="Uol C."/>
        </authorList>
    </citation>
    <scope>NUCLEOTIDE SEQUENCE</scope>
</reference>
<evidence type="ECO:0000256" key="12">
    <source>
        <dbReference type="SAM" id="MobiDB-lite"/>
    </source>
</evidence>
<keyword evidence="5" id="KW-0677">Repeat</keyword>
<feature type="domain" description="ABC transmembrane type-1" evidence="15">
    <location>
        <begin position="482"/>
        <end position="768"/>
    </location>
</feature>
<feature type="transmembrane region" description="Helical" evidence="13">
    <location>
        <begin position="93"/>
        <end position="114"/>
    </location>
</feature>
<evidence type="ECO:0000256" key="2">
    <source>
        <dbReference type="ARBA" id="ARBA00007577"/>
    </source>
</evidence>
<gene>
    <name evidence="16" type="ORF">CDAUBV1_LOCUS12893</name>
</gene>
<dbReference type="SUPFAM" id="SSF52540">
    <property type="entry name" value="P-loop containing nucleoside triphosphate hydrolases"/>
    <property type="match status" value="2"/>
</dbReference>
<dbReference type="SMART" id="SM00382">
    <property type="entry name" value="AAA"/>
    <property type="match status" value="2"/>
</dbReference>
<dbReference type="InterPro" id="IPR011527">
    <property type="entry name" value="ABC1_TM_dom"/>
</dbReference>
<dbReference type="Proteomes" id="UP001497525">
    <property type="component" value="Unassembled WGS sequence"/>
</dbReference>
<dbReference type="SUPFAM" id="SSF90123">
    <property type="entry name" value="ABC transporter transmembrane region"/>
    <property type="match status" value="2"/>
</dbReference>
<evidence type="ECO:0000256" key="8">
    <source>
        <dbReference type="ARBA" id="ARBA00022967"/>
    </source>
</evidence>
<feature type="transmembrane region" description="Helical" evidence="13">
    <location>
        <begin position="480"/>
        <end position="502"/>
    </location>
</feature>
<feature type="transmembrane region" description="Helical" evidence="13">
    <location>
        <begin position="703"/>
        <end position="732"/>
    </location>
</feature>
<dbReference type="EMBL" id="CAXLJL010000489">
    <property type="protein sequence ID" value="CAL5138292.1"/>
    <property type="molecule type" value="Genomic_DNA"/>
</dbReference>
<dbReference type="InterPro" id="IPR003439">
    <property type="entry name" value="ABC_transporter-like_ATP-bd"/>
</dbReference>
<comment type="subcellular location">
    <subcellularLocation>
        <location evidence="1">Membrane</location>
        <topology evidence="1">Multi-pass membrane protein</topology>
    </subcellularLocation>
</comment>
<dbReference type="FunFam" id="1.20.1560.10:FF:000009">
    <property type="entry name" value="ABC transporter B family member 1"/>
    <property type="match status" value="1"/>
</dbReference>
<dbReference type="GO" id="GO:0016887">
    <property type="term" value="F:ATP hydrolysis activity"/>
    <property type="evidence" value="ECO:0007669"/>
    <property type="project" value="InterPro"/>
</dbReference>
<dbReference type="AlphaFoldDB" id="A0AAV2TSC1"/>
<evidence type="ECO:0000313" key="16">
    <source>
        <dbReference type="EMBL" id="CAL5138292.1"/>
    </source>
</evidence>
<evidence type="ECO:0000256" key="5">
    <source>
        <dbReference type="ARBA" id="ARBA00022737"/>
    </source>
</evidence>
<keyword evidence="8" id="KW-1278">Translocase</keyword>
<evidence type="ECO:0000256" key="6">
    <source>
        <dbReference type="ARBA" id="ARBA00022741"/>
    </source>
</evidence>
<dbReference type="PANTHER" id="PTHR43394:SF18">
    <property type="entry name" value="ABC TRANSPORTER B FAMILY MEMBER 11-LIKE"/>
    <property type="match status" value="1"/>
</dbReference>
<protein>
    <recommendedName>
        <fullName evidence="18">Multidrug resistance protein 1</fullName>
    </recommendedName>
</protein>
<dbReference type="PROSITE" id="PS00211">
    <property type="entry name" value="ABC_TRANSPORTER_1"/>
    <property type="match status" value="2"/>
</dbReference>
<evidence type="ECO:0000256" key="3">
    <source>
        <dbReference type="ARBA" id="ARBA00022448"/>
    </source>
</evidence>
<dbReference type="Pfam" id="PF00005">
    <property type="entry name" value="ABC_tran"/>
    <property type="match status" value="2"/>
</dbReference>
<evidence type="ECO:0000313" key="17">
    <source>
        <dbReference type="Proteomes" id="UP001497525"/>
    </source>
</evidence>
<dbReference type="InterPro" id="IPR039421">
    <property type="entry name" value="Type_1_exporter"/>
</dbReference>
<feature type="transmembrane region" description="Helical" evidence="13">
    <location>
        <begin position="603"/>
        <end position="623"/>
    </location>
</feature>
<dbReference type="PANTHER" id="PTHR43394">
    <property type="entry name" value="ATP-DEPENDENT PERMEASE MDL1, MITOCHONDRIAL"/>
    <property type="match status" value="1"/>
</dbReference>
<dbReference type="GO" id="GO:0090374">
    <property type="term" value="P:oligopeptide export from mitochondrion"/>
    <property type="evidence" value="ECO:0007669"/>
    <property type="project" value="TreeGrafter"/>
</dbReference>
<dbReference type="FunFam" id="3.40.50.300:FF:000205">
    <property type="entry name" value="ABC transporter B family member 4"/>
    <property type="match status" value="1"/>
</dbReference>
<feature type="transmembrane region" description="Helical" evidence="13">
    <location>
        <begin position="629"/>
        <end position="646"/>
    </location>
</feature>
<accession>A0AAV2TSC1</accession>
<dbReference type="GO" id="GO:0015421">
    <property type="term" value="F:ABC-type oligopeptide transporter activity"/>
    <property type="evidence" value="ECO:0007669"/>
    <property type="project" value="TreeGrafter"/>
</dbReference>
<evidence type="ECO:0000256" key="4">
    <source>
        <dbReference type="ARBA" id="ARBA00022692"/>
    </source>
</evidence>
<dbReference type="GO" id="GO:0005743">
    <property type="term" value="C:mitochondrial inner membrane"/>
    <property type="evidence" value="ECO:0007669"/>
    <property type="project" value="TreeGrafter"/>
</dbReference>
<sequence length="1050" mass="114872">MRRLTIKELQAYGQAGAIAGEVLAAIRTVFAFGGEKKELERYTGRLKLAEKVGIKKSTVVGAVMGGIGFAIFSAAALVFWYGVELILTESYDAGSVILIFINVIMGSIFLGNALPNFQYFLTATASAKEVYGIMARIPPIDKEKTGRVLSDFEGNIVFQNLTFAYPLRPEVTVLKEFNLILKRGQTVALVGPSGSGKSTIVNLIQRFYDPLEGEIIVEGINLRDLDLKAFRAKIGCVQQEPVLFEGTVTENIRMGKLDATQDEIEEAGKLANAHDFIMKLSEGYNTHINERGGGMSGGQKQRIAIARALLRKPKLLLLDEATSALDTKSERLVQCALDTASSGRTVLVVAHRLTTVRNADLILVFDKGMIRESGTHEELVAANGLYAAMLCAQKKGDGSEEDTTDDHANPEGQEEGHIVWHNEDLAEVTLPTATPRPSISSRATLRHLSAVSSVITGQYRKMYNSPIARILRMNRPEIKYIILGCICCLIAGACQPAFALVFSEIYAIFTLINDPPKMRERVSMIAGVMVGIGCARILSMLGQGYFFGVSGERLTRRVRSNLFQAMLNQEIGWFDRPENQPGALTSKLATEASRLSALSGSQLGMIIEAAVLLIMSLVIAFIYSWQLTLLIFAFLPIVVLSGMLWAKSAQAGAVVAKDEKSMRIAGEAISTDRTVFTFGLEGYFSDRFVEALEEKKKSLLRDVLLQALLFGLTQSISYFCFAATFALGAYLVDRKEIEMVAVFKTYTVLTMGAQSLGRTASLGPDARRANAAAANVLRTLDRKPRIPTDKGMIPTVTFKGNVEFRHVHFRYPCRKETLILKDFSHVVTAGQTVALVGQSGCGKSTLIQLVQRLYDPTDGDGKSGVFFDGMNLRDLAPVWIRRQIGIVSQEPNLFDLSIRDNIAYGCNYRVVSMEEVIEAARQANIHTFITTLPNGYETIVGQRGSQLSGGQKQRIAIARALVRKPVLLLLDEATSALDNESERIVQDALDTAMGSRTSLVIAHRLSTVMSSQLIVVLENGYKIEVGTPMALLQAKGAFYSLHNTEQATGS</sequence>
<keyword evidence="9 13" id="KW-1133">Transmembrane helix</keyword>
<feature type="domain" description="ABC transporter" evidence="14">
    <location>
        <begin position="802"/>
        <end position="1044"/>
    </location>
</feature>
<keyword evidence="3" id="KW-0813">Transport</keyword>
<evidence type="ECO:0000256" key="13">
    <source>
        <dbReference type="SAM" id="Phobius"/>
    </source>
</evidence>
<feature type="transmembrane region" description="Helical" evidence="13">
    <location>
        <begin position="59"/>
        <end position="81"/>
    </location>
</feature>
<evidence type="ECO:0000256" key="1">
    <source>
        <dbReference type="ARBA" id="ARBA00004141"/>
    </source>
</evidence>
<feature type="domain" description="ABC transporter" evidence="14">
    <location>
        <begin position="156"/>
        <end position="392"/>
    </location>
</feature>
<dbReference type="InterPro" id="IPR027417">
    <property type="entry name" value="P-loop_NTPase"/>
</dbReference>
<dbReference type="PROSITE" id="PS50893">
    <property type="entry name" value="ABC_TRANSPORTER_2"/>
    <property type="match status" value="2"/>
</dbReference>
<dbReference type="InterPro" id="IPR017871">
    <property type="entry name" value="ABC_transporter-like_CS"/>
</dbReference>
<keyword evidence="7" id="KW-0067">ATP-binding</keyword>
<comment type="caution">
    <text evidence="16">The sequence shown here is derived from an EMBL/GenBank/DDBJ whole genome shotgun (WGS) entry which is preliminary data.</text>
</comment>
<feature type="transmembrane region" description="Helical" evidence="13">
    <location>
        <begin position="522"/>
        <end position="547"/>
    </location>
</feature>
<dbReference type="GO" id="GO:0005524">
    <property type="term" value="F:ATP binding"/>
    <property type="evidence" value="ECO:0007669"/>
    <property type="project" value="UniProtKB-KW"/>
</dbReference>
<organism evidence="16 17">
    <name type="scientific">Calicophoron daubneyi</name>
    <name type="common">Rumen fluke</name>
    <name type="synonym">Paramphistomum daubneyi</name>
    <dbReference type="NCBI Taxonomy" id="300641"/>
    <lineage>
        <taxon>Eukaryota</taxon>
        <taxon>Metazoa</taxon>
        <taxon>Spiralia</taxon>
        <taxon>Lophotrochozoa</taxon>
        <taxon>Platyhelminthes</taxon>
        <taxon>Trematoda</taxon>
        <taxon>Digenea</taxon>
        <taxon>Plagiorchiida</taxon>
        <taxon>Pronocephalata</taxon>
        <taxon>Paramphistomoidea</taxon>
        <taxon>Paramphistomidae</taxon>
        <taxon>Calicophoron</taxon>
    </lineage>
</organism>
<evidence type="ECO:0000256" key="7">
    <source>
        <dbReference type="ARBA" id="ARBA00022840"/>
    </source>
</evidence>
<evidence type="ECO:0000259" key="15">
    <source>
        <dbReference type="PROSITE" id="PS50929"/>
    </source>
</evidence>
<dbReference type="InterPro" id="IPR036640">
    <property type="entry name" value="ABC1_TM_sf"/>
</dbReference>
<keyword evidence="11" id="KW-0325">Glycoprotein</keyword>
<name>A0AAV2TSC1_CALDB</name>
<dbReference type="CDD" id="cd18578">
    <property type="entry name" value="ABC_6TM_Pgp_ABCB1_D2_like"/>
    <property type="match status" value="1"/>
</dbReference>
<proteinExistence type="inferred from homology"/>
<dbReference type="InterPro" id="IPR003593">
    <property type="entry name" value="AAA+_ATPase"/>
</dbReference>
<comment type="similarity">
    <text evidence="2">Belongs to the ABC transporter superfamily. ABCB family. Multidrug resistance exporter (TC 3.A.1.201) subfamily.</text>
</comment>
<dbReference type="Pfam" id="PF00664">
    <property type="entry name" value="ABC_membrane"/>
    <property type="match status" value="2"/>
</dbReference>
<evidence type="ECO:0000256" key="10">
    <source>
        <dbReference type="ARBA" id="ARBA00023136"/>
    </source>
</evidence>
<keyword evidence="6" id="KW-0547">Nucleotide-binding</keyword>
<dbReference type="CDD" id="cd03249">
    <property type="entry name" value="ABC_MTABC3_MDL1_MDL2"/>
    <property type="match status" value="2"/>
</dbReference>
<evidence type="ECO:0000259" key="14">
    <source>
        <dbReference type="PROSITE" id="PS50893"/>
    </source>
</evidence>
<evidence type="ECO:0000256" key="9">
    <source>
        <dbReference type="ARBA" id="ARBA00022989"/>
    </source>
</evidence>
<dbReference type="Gene3D" id="1.20.1560.10">
    <property type="entry name" value="ABC transporter type 1, transmembrane domain"/>
    <property type="match status" value="3"/>
</dbReference>
<feature type="region of interest" description="Disordered" evidence="12">
    <location>
        <begin position="396"/>
        <end position="416"/>
    </location>
</feature>